<gene>
    <name evidence="4" type="ORF">DCF15_04985</name>
</gene>
<dbReference type="SUPFAM" id="SSF51735">
    <property type="entry name" value="NAD(P)-binding Rossmann-fold domains"/>
    <property type="match status" value="1"/>
</dbReference>
<dbReference type="FunFam" id="3.40.50.720:FF:000047">
    <property type="entry name" value="NADP-dependent L-serine/L-allo-threonine dehydrogenase"/>
    <property type="match status" value="1"/>
</dbReference>
<dbReference type="PANTHER" id="PTHR42901:SF1">
    <property type="entry name" value="ALCOHOL DEHYDROGENASE"/>
    <property type="match status" value="1"/>
</dbReference>
<evidence type="ECO:0000256" key="3">
    <source>
        <dbReference type="RuleBase" id="RU000363"/>
    </source>
</evidence>
<evidence type="ECO:0000256" key="1">
    <source>
        <dbReference type="ARBA" id="ARBA00006484"/>
    </source>
</evidence>
<reference evidence="5" key="1">
    <citation type="submission" date="2018-04" db="EMBL/GenBank/DDBJ databases">
        <authorList>
            <person name="Cornet L."/>
        </authorList>
    </citation>
    <scope>NUCLEOTIDE SEQUENCE [LARGE SCALE GENOMIC DNA]</scope>
</reference>
<evidence type="ECO:0000313" key="5">
    <source>
        <dbReference type="Proteomes" id="UP000249794"/>
    </source>
</evidence>
<dbReference type="GO" id="GO:0016616">
    <property type="term" value="F:oxidoreductase activity, acting on the CH-OH group of donors, NAD or NADP as acceptor"/>
    <property type="evidence" value="ECO:0007669"/>
    <property type="project" value="UniProtKB-ARBA"/>
</dbReference>
<evidence type="ECO:0000313" key="4">
    <source>
        <dbReference type="EMBL" id="PZO58583.1"/>
    </source>
</evidence>
<dbReference type="EMBL" id="QBMP01000032">
    <property type="protein sequence ID" value="PZO58583.1"/>
    <property type="molecule type" value="Genomic_DNA"/>
</dbReference>
<dbReference type="Gene3D" id="3.40.50.720">
    <property type="entry name" value="NAD(P)-binding Rossmann-like Domain"/>
    <property type="match status" value="1"/>
</dbReference>
<protein>
    <submittedName>
        <fullName evidence="4">NAD(P)-dependent oxidoreductase</fullName>
    </submittedName>
</protein>
<dbReference type="PRINTS" id="PR00081">
    <property type="entry name" value="GDHRDH"/>
</dbReference>
<dbReference type="InterPro" id="IPR036291">
    <property type="entry name" value="NAD(P)-bd_dom_sf"/>
</dbReference>
<dbReference type="PANTHER" id="PTHR42901">
    <property type="entry name" value="ALCOHOL DEHYDROGENASE"/>
    <property type="match status" value="1"/>
</dbReference>
<dbReference type="AlphaFoldDB" id="A0A2W4XMD1"/>
<comment type="similarity">
    <text evidence="1 3">Belongs to the short-chain dehydrogenases/reductases (SDR) family.</text>
</comment>
<dbReference type="InterPro" id="IPR002347">
    <property type="entry name" value="SDR_fam"/>
</dbReference>
<keyword evidence="2" id="KW-0560">Oxidoreductase</keyword>
<dbReference type="Pfam" id="PF00106">
    <property type="entry name" value="adh_short"/>
    <property type="match status" value="1"/>
</dbReference>
<evidence type="ECO:0000256" key="2">
    <source>
        <dbReference type="ARBA" id="ARBA00023002"/>
    </source>
</evidence>
<organism evidence="4 5">
    <name type="scientific">Phormidesmis priestleyi</name>
    <dbReference type="NCBI Taxonomy" id="268141"/>
    <lineage>
        <taxon>Bacteria</taxon>
        <taxon>Bacillati</taxon>
        <taxon>Cyanobacteriota</taxon>
        <taxon>Cyanophyceae</taxon>
        <taxon>Leptolyngbyales</taxon>
        <taxon>Leptolyngbyaceae</taxon>
        <taxon>Phormidesmis</taxon>
    </lineage>
</organism>
<reference evidence="4 5" key="2">
    <citation type="submission" date="2018-06" db="EMBL/GenBank/DDBJ databases">
        <title>Metagenomic assembly of (sub)arctic Cyanobacteria and their associated microbiome from non-axenic cultures.</title>
        <authorList>
            <person name="Baurain D."/>
        </authorList>
    </citation>
    <scope>NUCLEOTIDE SEQUENCE [LARGE SCALE GENOMIC DNA]</scope>
    <source>
        <strain evidence="4">ULC027bin1</strain>
    </source>
</reference>
<dbReference type="CDD" id="cd05346">
    <property type="entry name" value="SDR_c5"/>
    <property type="match status" value="1"/>
</dbReference>
<name>A0A2W4XMD1_9CYAN</name>
<proteinExistence type="inferred from homology"/>
<accession>A0A2W4XMD1</accession>
<dbReference type="PRINTS" id="PR00080">
    <property type="entry name" value="SDRFAMILY"/>
</dbReference>
<comment type="caution">
    <text evidence="4">The sequence shown here is derived from an EMBL/GenBank/DDBJ whole genome shotgun (WGS) entry which is preliminary data.</text>
</comment>
<dbReference type="Proteomes" id="UP000249794">
    <property type="component" value="Unassembled WGS sequence"/>
</dbReference>
<sequence>MAIASKTPLTKTPLTKTPLKGKIVLITGASAGIGAACAHYFADAGAKLILCARRQEKLQTLADELHTEYAASTLLLPMDVQQSDEVTAMIDGLPSDWQAIEVLVNNAGLSRGLDNQYEGSLQDWEEMIDTNIKGLLYMTRAIVPGMVKRNQGHVINLGSIAARDTYKGGSVYCATKAAVKVLSEGLKIDLLGTPVRVTNVEPGLVETEFSEVRFRGDRDRAKTVYSGMNALTPNDIADAVLYAATRPPHVNISELFLIPTDQSSSTLIHRRPT</sequence>
<dbReference type="PIRSF" id="PIRSF000126">
    <property type="entry name" value="11-beta-HSD1"/>
    <property type="match status" value="1"/>
</dbReference>